<dbReference type="Pfam" id="PF00375">
    <property type="entry name" value="SDF"/>
    <property type="match status" value="1"/>
</dbReference>
<feature type="transmembrane region" description="Helical" evidence="7">
    <location>
        <begin position="159"/>
        <end position="176"/>
    </location>
</feature>
<dbReference type="GO" id="GO:0005886">
    <property type="term" value="C:plasma membrane"/>
    <property type="evidence" value="ECO:0007669"/>
    <property type="project" value="UniProtKB-SubCell"/>
</dbReference>
<reference evidence="8 9" key="1">
    <citation type="submission" date="2019-02" db="EMBL/GenBank/DDBJ databases">
        <title>Bacteria dissemination in different level of health care in South Africa: the effectiveness of infections prevention and control.</title>
        <authorList>
            <person name="Shobo C."/>
            <person name="Amoako D.G."/>
            <person name="Allam M."/>
            <person name="Ismail A."/>
            <person name="Bester L.A."/>
            <person name="Essack S.Y."/>
        </authorList>
    </citation>
    <scope>NUCLEOTIDE SEQUENCE [LARGE SCALE GENOMIC DNA]</scope>
    <source>
        <strain evidence="8 9">2SIL2</strain>
    </source>
</reference>
<evidence type="ECO:0000256" key="5">
    <source>
        <dbReference type="ARBA" id="ARBA00022989"/>
    </source>
</evidence>
<protein>
    <submittedName>
        <fullName evidence="8">Dicarboxylate/amino acid:cation symporter</fullName>
    </submittedName>
</protein>
<dbReference type="PRINTS" id="PR00173">
    <property type="entry name" value="EDTRNSPORT"/>
</dbReference>
<name>A0A4U3L041_ENTFL</name>
<accession>A0A4U3L041</accession>
<feature type="transmembrane region" description="Helical" evidence="7">
    <location>
        <begin position="196"/>
        <end position="221"/>
    </location>
</feature>
<keyword evidence="3" id="KW-1003">Cell membrane</keyword>
<evidence type="ECO:0000256" key="1">
    <source>
        <dbReference type="ARBA" id="ARBA00004651"/>
    </source>
</evidence>
<proteinExistence type="predicted"/>
<dbReference type="GO" id="GO:0015293">
    <property type="term" value="F:symporter activity"/>
    <property type="evidence" value="ECO:0007669"/>
    <property type="project" value="UniProtKB-KW"/>
</dbReference>
<gene>
    <name evidence="8" type="ORF">EY666_15695</name>
</gene>
<dbReference type="AlphaFoldDB" id="A0A4U3L041"/>
<dbReference type="Gene3D" id="1.10.3860.10">
    <property type="entry name" value="Sodium:dicarboxylate symporter"/>
    <property type="match status" value="1"/>
</dbReference>
<evidence type="ECO:0000313" key="9">
    <source>
        <dbReference type="Proteomes" id="UP000305511"/>
    </source>
</evidence>
<feature type="transmembrane region" description="Helical" evidence="7">
    <location>
        <begin position="88"/>
        <end position="110"/>
    </location>
</feature>
<dbReference type="EMBL" id="SIYF01000460">
    <property type="protein sequence ID" value="TKK68102.1"/>
    <property type="molecule type" value="Genomic_DNA"/>
</dbReference>
<feature type="transmembrane region" description="Helical" evidence="7">
    <location>
        <begin position="49"/>
        <end position="68"/>
    </location>
</feature>
<dbReference type="InterPro" id="IPR036458">
    <property type="entry name" value="Na:dicarbo_symporter_sf"/>
</dbReference>
<evidence type="ECO:0000256" key="2">
    <source>
        <dbReference type="ARBA" id="ARBA00022448"/>
    </source>
</evidence>
<keyword evidence="5 7" id="KW-1133">Transmembrane helix</keyword>
<comment type="caution">
    <text evidence="8">The sequence shown here is derived from an EMBL/GenBank/DDBJ whole genome shotgun (WGS) entry which is preliminary data.</text>
</comment>
<evidence type="ECO:0000256" key="6">
    <source>
        <dbReference type="ARBA" id="ARBA00023136"/>
    </source>
</evidence>
<dbReference type="RefSeq" id="WP_137274401.1">
    <property type="nucleotide sequence ID" value="NZ_SIYF01000460.1"/>
</dbReference>
<keyword evidence="6 7" id="KW-0472">Membrane</keyword>
<feature type="transmembrane region" description="Helical" evidence="7">
    <location>
        <begin position="122"/>
        <end position="147"/>
    </location>
</feature>
<evidence type="ECO:0000256" key="7">
    <source>
        <dbReference type="SAM" id="Phobius"/>
    </source>
</evidence>
<dbReference type="PANTHER" id="PTHR42865">
    <property type="entry name" value="PROTON/GLUTAMATE-ASPARTATE SYMPORTER"/>
    <property type="match status" value="1"/>
</dbReference>
<dbReference type="PANTHER" id="PTHR42865:SF7">
    <property type="entry name" value="PROTON_GLUTAMATE-ASPARTATE SYMPORTER"/>
    <property type="match status" value="1"/>
</dbReference>
<keyword evidence="2" id="KW-0813">Transport</keyword>
<comment type="subcellular location">
    <subcellularLocation>
        <location evidence="1">Cell membrane</location>
        <topology evidence="1">Multi-pass membrane protein</topology>
    </subcellularLocation>
</comment>
<dbReference type="Proteomes" id="UP000305511">
    <property type="component" value="Unassembled WGS sequence"/>
</dbReference>
<feature type="transmembrane region" description="Helical" evidence="7">
    <location>
        <begin position="256"/>
        <end position="282"/>
    </location>
</feature>
<sequence length="330" mass="34721">GYSVYLTGAFNVSLSETLAPVEVSTSGNPLMVIVNAVTKNIGSAFSDNGAILAVVVLAVITGLCINALGDKIRVFKKLIEEVNAMVTLFLTFVITKFAPIAVFMLLVRTFASYGIDYLKPALVYVVTTTATLLAFLMIGYPLFILFATKLNPVPFIKKIMKVVVFGFSTSSSAATLPLNTKTTVEELGVDSDVAAFVLPLGMTINMNGTAIMQVIAAIFVAGVAGYEVTPANIALIAILALMSSIGTPAAPGAGGIILFTILTGLNYNNEIAIATYSLILAINRPIEMLVTSLNVVGDSATAIYVAHSEDLLDEATYLTDVADLQNAEAE</sequence>
<keyword evidence="4 7" id="KW-0812">Transmembrane</keyword>
<dbReference type="InterPro" id="IPR001991">
    <property type="entry name" value="Na-dicarboxylate_symporter"/>
</dbReference>
<evidence type="ECO:0000256" key="3">
    <source>
        <dbReference type="ARBA" id="ARBA00022475"/>
    </source>
</evidence>
<evidence type="ECO:0000256" key="4">
    <source>
        <dbReference type="ARBA" id="ARBA00022692"/>
    </source>
</evidence>
<feature type="non-terminal residue" evidence="8">
    <location>
        <position position="1"/>
    </location>
</feature>
<evidence type="ECO:0000313" key="8">
    <source>
        <dbReference type="EMBL" id="TKK68102.1"/>
    </source>
</evidence>
<organism evidence="8 9">
    <name type="scientific">Enterococcus faecalis</name>
    <name type="common">Streptococcus faecalis</name>
    <dbReference type="NCBI Taxonomy" id="1351"/>
    <lineage>
        <taxon>Bacteria</taxon>
        <taxon>Bacillati</taxon>
        <taxon>Bacillota</taxon>
        <taxon>Bacilli</taxon>
        <taxon>Lactobacillales</taxon>
        <taxon>Enterococcaceae</taxon>
        <taxon>Enterococcus</taxon>
    </lineage>
</organism>
<dbReference type="SUPFAM" id="SSF118215">
    <property type="entry name" value="Proton glutamate symport protein"/>
    <property type="match status" value="1"/>
</dbReference>